<feature type="transmembrane region" description="Helical" evidence="1">
    <location>
        <begin position="345"/>
        <end position="365"/>
    </location>
</feature>
<feature type="transmembrane region" description="Helical" evidence="1">
    <location>
        <begin position="218"/>
        <end position="236"/>
    </location>
</feature>
<proteinExistence type="predicted"/>
<name>A0A480B701_9FIRM</name>
<feature type="transmembrane region" description="Helical" evidence="1">
    <location>
        <begin position="405"/>
        <end position="428"/>
    </location>
</feature>
<organism evidence="4 5">
    <name type="scientific">Veillonella tobetsuensis</name>
    <dbReference type="NCBI Taxonomy" id="1110546"/>
    <lineage>
        <taxon>Bacteria</taxon>
        <taxon>Bacillati</taxon>
        <taxon>Bacillota</taxon>
        <taxon>Negativicutes</taxon>
        <taxon>Veillonellales</taxon>
        <taxon>Veillonellaceae</taxon>
        <taxon>Veillonella</taxon>
    </lineage>
</organism>
<evidence type="ECO:0000259" key="3">
    <source>
        <dbReference type="Pfam" id="PF01551"/>
    </source>
</evidence>
<feature type="signal peptide" evidence="2">
    <location>
        <begin position="1"/>
        <end position="24"/>
    </location>
</feature>
<dbReference type="PANTHER" id="PTHR21666">
    <property type="entry name" value="PEPTIDASE-RELATED"/>
    <property type="match status" value="1"/>
</dbReference>
<dbReference type="PANTHER" id="PTHR21666:SF270">
    <property type="entry name" value="MUREIN HYDROLASE ACTIVATOR ENVC"/>
    <property type="match status" value="1"/>
</dbReference>
<feature type="domain" description="M23ase beta-sheet core" evidence="3">
    <location>
        <begin position="57"/>
        <end position="151"/>
    </location>
</feature>
<feature type="chain" id="PRO_5019787735" description="M23ase beta-sheet core domain-containing protein" evidence="2">
    <location>
        <begin position="25"/>
        <end position="467"/>
    </location>
</feature>
<comment type="caution">
    <text evidence="4">The sequence shown here is derived from an EMBL/GenBank/DDBJ whole genome shotgun (WGS) entry which is preliminary data.</text>
</comment>
<dbReference type="RefSeq" id="WP_137660939.1">
    <property type="nucleotide sequence ID" value="NZ_BJCQ01000027.1"/>
</dbReference>
<keyword evidence="1" id="KW-1133">Transmembrane helix</keyword>
<dbReference type="InterPro" id="IPR011055">
    <property type="entry name" value="Dup_hybrid_motif"/>
</dbReference>
<feature type="transmembrane region" description="Helical" evidence="1">
    <location>
        <begin position="434"/>
        <end position="453"/>
    </location>
</feature>
<dbReference type="Pfam" id="PF01551">
    <property type="entry name" value="Peptidase_M23"/>
    <property type="match status" value="1"/>
</dbReference>
<dbReference type="InterPro" id="IPR016047">
    <property type="entry name" value="M23ase_b-sheet_dom"/>
</dbReference>
<sequence>MKIIYKILSVLILIIPLFFSNASAENLPHSSPGWFGGPTSSPFGYRVDPVTGAVGAFHEGIDIEVPLNTKAPAVADGTVTFAGWAGGYGNYVEVTMPNGSMYAYGHLNAIFVNVGDTVKKGDVIALSGSTGKSTGPHMHIEYKVNGQAVDPYHFYTSAGWTLEGAVPYEEGNPENGKNYQDEVIDFQSYFELSFEAADTFAKILVAITKAINLIQSHIIALLLSLITLDLIIRYTYSIFTNNKEGFLQSLTERLFKYSIILAFIVSWAIIAELIKNFAFEVADTAYVGSYNNEYLIADPSILFKQVGHLYKNYINNSVMGIVTFASPTIQSVLMNIPGISFVFELYYLLILCLLTLTLLFAAYIVCYISWTIVFFYLTIFCCLIGLPFSAFKITEKKPAMMYKSLGLQCLHLAIISIVFNMMYTYFTSLDQNDIGIGALILCMVNMGCLAFVFPSITSKINGAFAGE</sequence>
<feature type="transmembrane region" description="Helical" evidence="1">
    <location>
        <begin position="371"/>
        <end position="393"/>
    </location>
</feature>
<dbReference type="SUPFAM" id="SSF51261">
    <property type="entry name" value="Duplicated hybrid motif"/>
    <property type="match status" value="1"/>
</dbReference>
<evidence type="ECO:0000256" key="1">
    <source>
        <dbReference type="SAM" id="Phobius"/>
    </source>
</evidence>
<keyword evidence="2" id="KW-0732">Signal</keyword>
<dbReference type="CDD" id="cd12797">
    <property type="entry name" value="M23_peptidase"/>
    <property type="match status" value="1"/>
</dbReference>
<evidence type="ECO:0000313" key="4">
    <source>
        <dbReference type="EMBL" id="GCL67625.1"/>
    </source>
</evidence>
<dbReference type="InterPro" id="IPR050570">
    <property type="entry name" value="Cell_wall_metabolism_enzyme"/>
</dbReference>
<evidence type="ECO:0000313" key="5">
    <source>
        <dbReference type="Proteomes" id="UP000300381"/>
    </source>
</evidence>
<keyword evidence="1" id="KW-0812">Transmembrane</keyword>
<dbReference type="AlphaFoldDB" id="A0A480B701"/>
<gene>
    <name evidence="4" type="ORF">PAGU1578_12460</name>
</gene>
<protein>
    <recommendedName>
        <fullName evidence="3">M23ase beta-sheet core domain-containing protein</fullName>
    </recommendedName>
</protein>
<reference evidence="4 5" key="1">
    <citation type="submission" date="2019-03" db="EMBL/GenBank/DDBJ databases">
        <title>Draft genome sequences of two Veillonella tobetsuensis clinical isolates from intraoperative bronchial fluids of elderly patients with pulmonary carcinoma.</title>
        <authorList>
            <person name="Akiyama T."/>
        </authorList>
    </citation>
    <scope>NUCLEOTIDE SEQUENCE [LARGE SCALE GENOMIC DNA]</scope>
    <source>
        <strain evidence="4 5">PAGU 1578</strain>
    </source>
</reference>
<feature type="transmembrane region" description="Helical" evidence="1">
    <location>
        <begin position="257"/>
        <end position="274"/>
    </location>
</feature>
<dbReference type="Gene3D" id="2.70.70.10">
    <property type="entry name" value="Glucose Permease (Domain IIA)"/>
    <property type="match status" value="1"/>
</dbReference>
<evidence type="ECO:0000256" key="2">
    <source>
        <dbReference type="SAM" id="SignalP"/>
    </source>
</evidence>
<dbReference type="EMBL" id="BJCQ01000027">
    <property type="protein sequence ID" value="GCL67625.1"/>
    <property type="molecule type" value="Genomic_DNA"/>
</dbReference>
<accession>A0A480B701</accession>
<dbReference type="GO" id="GO:0004222">
    <property type="term" value="F:metalloendopeptidase activity"/>
    <property type="evidence" value="ECO:0007669"/>
    <property type="project" value="TreeGrafter"/>
</dbReference>
<feature type="transmembrane region" description="Helical" evidence="1">
    <location>
        <begin position="313"/>
        <end position="333"/>
    </location>
</feature>
<keyword evidence="1" id="KW-0472">Membrane</keyword>
<dbReference type="Proteomes" id="UP000300381">
    <property type="component" value="Unassembled WGS sequence"/>
</dbReference>